<proteinExistence type="predicted"/>
<sequence length="545" mass="63192">MTKRTKRDRLSKWDDGENPLNDDQDDYISERSSILSLEGHFRGPDGATKQQQQQQQQQQQSQPYPQGDQQQYQDPYLNGEGPHTLRYFYNELPEHGVPAATVVKESKKETKRRIKEEREARRGQGQLVEGPGAKPIVSGEMHDNYYPYWYYYKAKNPDWIMRQQQYNNAPFMPAPEPTTKIDLTEPENLPIEPKLTLAQQKARKYQYGDRNTPDIKYNRMRRRYEMLGKDGKPIDGDGTNDQEGTSSKQYIPLKDGDNEDDPRLRKNGRYSRSDSRGKLHTEYDWAEHYTNYMRNKSALGNHSVNYKPNIRSKHRRSRKDYDPLRGIYGDDDDENGPNGERKDQYYTSRGRNYSPNAAYNRNNRYTTRSQQDYTTSSNRYGQQGYNQSQPRSNQNYSAPHGDRNGPNGNNYNHSHGHSHSNGYGYGHGQGQNGNQRNNHYISSKDMTGTGFRVMDASGRTGNGNALVQEYSRGRGPPSIYNQGSLLPSISRDYLDRPHPVDYYGTQALTNDWKTLSYAPLVYKSNARTKFYDRYLSNVIDKRLFT</sequence>
<dbReference type="EMBL" id="CAJNOJ010000081">
    <property type="protein sequence ID" value="CAF1059739.1"/>
    <property type="molecule type" value="Genomic_DNA"/>
</dbReference>
<feature type="region of interest" description="Disordered" evidence="1">
    <location>
        <begin position="99"/>
        <end position="135"/>
    </location>
</feature>
<feature type="region of interest" description="Disordered" evidence="1">
    <location>
        <begin position="228"/>
        <end position="278"/>
    </location>
</feature>
<feature type="compositionally biased region" description="Polar residues" evidence="1">
    <location>
        <begin position="345"/>
        <end position="397"/>
    </location>
</feature>
<dbReference type="GO" id="GO:0003713">
    <property type="term" value="F:transcription coactivator activity"/>
    <property type="evidence" value="ECO:0007669"/>
    <property type="project" value="TreeGrafter"/>
</dbReference>
<dbReference type="EMBL" id="CAJNOR010000399">
    <property type="protein sequence ID" value="CAF0902931.1"/>
    <property type="molecule type" value="Genomic_DNA"/>
</dbReference>
<gene>
    <name evidence="3" type="ORF">EDS130_LOCUS17859</name>
    <name evidence="2" type="ORF">XAT740_LOCUS8122</name>
</gene>
<dbReference type="PANTHER" id="PTHR46007">
    <property type="entry name" value="MEDIATOR OF RNA POLYMERASE II TRANSCRIPTION SUBUNIT 12"/>
    <property type="match status" value="1"/>
</dbReference>
<accession>A0A813ZNK7</accession>
<evidence type="ECO:0000313" key="2">
    <source>
        <dbReference type="EMBL" id="CAF0902931.1"/>
    </source>
</evidence>
<dbReference type="Proteomes" id="UP000663828">
    <property type="component" value="Unassembled WGS sequence"/>
</dbReference>
<feature type="compositionally biased region" description="Acidic residues" evidence="1">
    <location>
        <begin position="16"/>
        <end position="27"/>
    </location>
</feature>
<dbReference type="OrthoDB" id="10028356at2759"/>
<reference evidence="2" key="1">
    <citation type="submission" date="2021-02" db="EMBL/GenBank/DDBJ databases">
        <authorList>
            <person name="Nowell W R."/>
        </authorList>
    </citation>
    <scope>NUCLEOTIDE SEQUENCE</scope>
</reference>
<keyword evidence="4" id="KW-1185">Reference proteome</keyword>
<evidence type="ECO:0000256" key="1">
    <source>
        <dbReference type="SAM" id="MobiDB-lite"/>
    </source>
</evidence>
<feature type="compositionally biased region" description="Low complexity" evidence="1">
    <location>
        <begin position="404"/>
        <end position="413"/>
    </location>
</feature>
<feature type="region of interest" description="Disordered" evidence="1">
    <location>
        <begin position="200"/>
        <end position="219"/>
    </location>
</feature>
<feature type="compositionally biased region" description="Low complexity" evidence="1">
    <location>
        <begin position="50"/>
        <end position="76"/>
    </location>
</feature>
<feature type="region of interest" description="Disordered" evidence="1">
    <location>
        <begin position="1"/>
        <end position="84"/>
    </location>
</feature>
<feature type="compositionally biased region" description="Basic and acidic residues" evidence="1">
    <location>
        <begin position="104"/>
        <end position="122"/>
    </location>
</feature>
<dbReference type="PANTHER" id="PTHR46007:SF8">
    <property type="entry name" value="C2H2-TYPE DOMAIN-CONTAINING PROTEIN"/>
    <property type="match status" value="1"/>
</dbReference>
<evidence type="ECO:0000313" key="4">
    <source>
        <dbReference type="Proteomes" id="UP000663828"/>
    </source>
</evidence>
<protein>
    <submittedName>
        <fullName evidence="2">Uncharacterized protein</fullName>
    </submittedName>
</protein>
<comment type="caution">
    <text evidence="2">The sequence shown here is derived from an EMBL/GenBank/DDBJ whole genome shotgun (WGS) entry which is preliminary data.</text>
</comment>
<dbReference type="Proteomes" id="UP000663852">
    <property type="component" value="Unassembled WGS sequence"/>
</dbReference>
<organism evidence="2 4">
    <name type="scientific">Adineta ricciae</name>
    <name type="common">Rotifer</name>
    <dbReference type="NCBI Taxonomy" id="249248"/>
    <lineage>
        <taxon>Eukaryota</taxon>
        <taxon>Metazoa</taxon>
        <taxon>Spiralia</taxon>
        <taxon>Gnathifera</taxon>
        <taxon>Rotifera</taxon>
        <taxon>Eurotatoria</taxon>
        <taxon>Bdelloidea</taxon>
        <taxon>Adinetida</taxon>
        <taxon>Adinetidae</taxon>
        <taxon>Adineta</taxon>
    </lineage>
</organism>
<feature type="region of interest" description="Disordered" evidence="1">
    <location>
        <begin position="299"/>
        <end position="435"/>
    </location>
</feature>
<dbReference type="GO" id="GO:0045944">
    <property type="term" value="P:positive regulation of transcription by RNA polymerase II"/>
    <property type="evidence" value="ECO:0007669"/>
    <property type="project" value="TreeGrafter"/>
</dbReference>
<name>A0A813ZNK7_ADIRI</name>
<dbReference type="InterPro" id="IPR051647">
    <property type="entry name" value="Mediator_comp_sub12"/>
</dbReference>
<feature type="compositionally biased region" description="Polar residues" evidence="1">
    <location>
        <begin position="239"/>
        <end position="249"/>
    </location>
</feature>
<evidence type="ECO:0000313" key="3">
    <source>
        <dbReference type="EMBL" id="CAF1059739.1"/>
    </source>
</evidence>
<dbReference type="AlphaFoldDB" id="A0A813ZNK7"/>
<dbReference type="GO" id="GO:0016592">
    <property type="term" value="C:mediator complex"/>
    <property type="evidence" value="ECO:0007669"/>
    <property type="project" value="TreeGrafter"/>
</dbReference>